<gene>
    <name evidence="1" type="ORF">H1P_3380006</name>
</gene>
<dbReference type="Proteomes" id="UP000320055">
    <property type="component" value="Unassembled WGS sequence"/>
</dbReference>
<protein>
    <submittedName>
        <fullName evidence="1">Uncharacterized protein</fullName>
    </submittedName>
</protein>
<dbReference type="GO" id="GO:0005975">
    <property type="term" value="P:carbohydrate metabolic process"/>
    <property type="evidence" value="ECO:0007669"/>
    <property type="project" value="InterPro"/>
</dbReference>
<dbReference type="InterPro" id="IPR007822">
    <property type="entry name" value="LANC-like"/>
</dbReference>
<evidence type="ECO:0000313" key="1">
    <source>
        <dbReference type="EMBL" id="VEP15467.1"/>
    </source>
</evidence>
<dbReference type="InterPro" id="IPR012341">
    <property type="entry name" value="6hp_glycosidase-like_sf"/>
</dbReference>
<dbReference type="GO" id="GO:0031179">
    <property type="term" value="P:peptide modification"/>
    <property type="evidence" value="ECO:0007669"/>
    <property type="project" value="InterPro"/>
</dbReference>
<dbReference type="EMBL" id="CAACVJ010000266">
    <property type="protein sequence ID" value="VEP15467.1"/>
    <property type="molecule type" value="Genomic_DNA"/>
</dbReference>
<name>A0A563VVN5_9CYAN</name>
<dbReference type="OrthoDB" id="9813021at2"/>
<keyword evidence="2" id="KW-1185">Reference proteome</keyword>
<dbReference type="SUPFAM" id="SSF158745">
    <property type="entry name" value="LanC-like"/>
    <property type="match status" value="1"/>
</dbReference>
<evidence type="ECO:0000313" key="2">
    <source>
        <dbReference type="Proteomes" id="UP000320055"/>
    </source>
</evidence>
<sequence>MKRNFHVQISQRGARDNTLPRLYQTTAIVDSESDREHGNYSSQISYCLSSLGCLNFLDAPEDRNKLKVILQNLPRFPLQQMNNLGYGNFHRVEILLAGSQQLDIPEFQKTARKLATYLLTKAEQTSFFCILPNLHPDIYNPAFLTGMAGIGYELLRLEYPDLLPSIILRQS</sequence>
<accession>A0A563VVN5</accession>
<dbReference type="Pfam" id="PF05147">
    <property type="entry name" value="LANC_like"/>
    <property type="match status" value="1"/>
</dbReference>
<dbReference type="Gene3D" id="1.50.10.10">
    <property type="match status" value="1"/>
</dbReference>
<organism evidence="1 2">
    <name type="scientific">Hyella patelloides LEGE 07179</name>
    <dbReference type="NCBI Taxonomy" id="945734"/>
    <lineage>
        <taxon>Bacteria</taxon>
        <taxon>Bacillati</taxon>
        <taxon>Cyanobacteriota</taxon>
        <taxon>Cyanophyceae</taxon>
        <taxon>Pleurocapsales</taxon>
        <taxon>Hyellaceae</taxon>
        <taxon>Hyella</taxon>
    </lineage>
</organism>
<proteinExistence type="predicted"/>
<reference evidence="1 2" key="1">
    <citation type="submission" date="2019-01" db="EMBL/GenBank/DDBJ databases">
        <authorList>
            <person name="Brito A."/>
        </authorList>
    </citation>
    <scope>NUCLEOTIDE SEQUENCE [LARGE SCALE GENOMIC DNA]</scope>
    <source>
        <strain evidence="1">1</strain>
    </source>
</reference>
<dbReference type="AlphaFoldDB" id="A0A563VVN5"/>